<dbReference type="InterPro" id="IPR010985">
    <property type="entry name" value="Ribbon_hlx_hlx"/>
</dbReference>
<dbReference type="InterPro" id="IPR022789">
    <property type="entry name" value="ParD"/>
</dbReference>
<keyword evidence="5" id="KW-1185">Reference proteome</keyword>
<dbReference type="OrthoDB" id="9815501at2"/>
<dbReference type="PANTHER" id="PTHR36582">
    <property type="entry name" value="ANTITOXIN PARD"/>
    <property type="match status" value="1"/>
</dbReference>
<dbReference type="CDD" id="cd22231">
    <property type="entry name" value="RHH_NikR_HicB-like"/>
    <property type="match status" value="1"/>
</dbReference>
<dbReference type="RefSeq" id="WP_111443764.1">
    <property type="nucleotide sequence ID" value="NZ_QKZK01000001.1"/>
</dbReference>
<comment type="caution">
    <text evidence="4">The sequence shown here is derived from an EMBL/GenBank/DDBJ whole genome shotgun (WGS) entry which is preliminary data.</text>
</comment>
<feature type="coiled-coil region" evidence="3">
    <location>
        <begin position="33"/>
        <end position="60"/>
    </location>
</feature>
<dbReference type="PANTHER" id="PTHR36582:SF2">
    <property type="entry name" value="ANTITOXIN PARD"/>
    <property type="match status" value="1"/>
</dbReference>
<accession>A0A2W7NM14</accession>
<dbReference type="Proteomes" id="UP000249239">
    <property type="component" value="Unassembled WGS sequence"/>
</dbReference>
<dbReference type="AlphaFoldDB" id="A0A2W7NM14"/>
<evidence type="ECO:0000256" key="3">
    <source>
        <dbReference type="SAM" id="Coils"/>
    </source>
</evidence>
<sequence>MGKNTSISLGSHFENFIASEVSSGKYNSVSEVVRSALRLLESEERKLNELRNALIEGENSQMVENFNAEQHLADLHKRHLRV</sequence>
<dbReference type="GO" id="GO:0006355">
    <property type="term" value="P:regulation of DNA-templated transcription"/>
    <property type="evidence" value="ECO:0007669"/>
    <property type="project" value="InterPro"/>
</dbReference>
<keyword evidence="3" id="KW-0175">Coiled coil</keyword>
<reference evidence="4 5" key="1">
    <citation type="submission" date="2018-06" db="EMBL/GenBank/DDBJ databases">
        <title>Genomic Encyclopedia of Archaeal and Bacterial Type Strains, Phase II (KMG-II): from individual species to whole genera.</title>
        <authorList>
            <person name="Goeker M."/>
        </authorList>
    </citation>
    <scope>NUCLEOTIDE SEQUENCE [LARGE SCALE GENOMIC DNA]</scope>
    <source>
        <strain evidence="4 5">DSM 6779</strain>
    </source>
</reference>
<protein>
    <submittedName>
        <fullName evidence="4">Antitoxin ParD1/3/4</fullName>
    </submittedName>
</protein>
<evidence type="ECO:0000313" key="4">
    <source>
        <dbReference type="EMBL" id="PZX20583.1"/>
    </source>
</evidence>
<evidence type="ECO:0000256" key="1">
    <source>
        <dbReference type="ARBA" id="ARBA00008580"/>
    </source>
</evidence>
<comment type="similarity">
    <text evidence="1">Belongs to the ParD antitoxin family.</text>
</comment>
<name>A0A2W7NM14_9BACT</name>
<evidence type="ECO:0000313" key="5">
    <source>
        <dbReference type="Proteomes" id="UP000249239"/>
    </source>
</evidence>
<dbReference type="Gene3D" id="6.10.10.120">
    <property type="entry name" value="Antitoxin ParD1-like"/>
    <property type="match status" value="1"/>
</dbReference>
<dbReference type="NCBIfam" id="TIGR02606">
    <property type="entry name" value="antidote_CC2985"/>
    <property type="match status" value="1"/>
</dbReference>
<proteinExistence type="inferred from homology"/>
<dbReference type="SUPFAM" id="SSF47598">
    <property type="entry name" value="Ribbon-helix-helix"/>
    <property type="match status" value="1"/>
</dbReference>
<evidence type="ECO:0000256" key="2">
    <source>
        <dbReference type="ARBA" id="ARBA00022649"/>
    </source>
</evidence>
<dbReference type="InterPro" id="IPR038296">
    <property type="entry name" value="ParD_sf"/>
</dbReference>
<keyword evidence="2" id="KW-1277">Toxin-antitoxin system</keyword>
<dbReference type="Pfam" id="PF03693">
    <property type="entry name" value="ParD_antitoxin"/>
    <property type="match status" value="1"/>
</dbReference>
<organism evidence="4 5">
    <name type="scientific">Breznakibacter xylanolyticus</name>
    <dbReference type="NCBI Taxonomy" id="990"/>
    <lineage>
        <taxon>Bacteria</taxon>
        <taxon>Pseudomonadati</taxon>
        <taxon>Bacteroidota</taxon>
        <taxon>Bacteroidia</taxon>
        <taxon>Marinilabiliales</taxon>
        <taxon>Marinilabiliaceae</taxon>
        <taxon>Breznakibacter</taxon>
    </lineage>
</organism>
<gene>
    <name evidence="4" type="ORF">LX69_00002</name>
</gene>
<dbReference type="EMBL" id="QKZK01000001">
    <property type="protein sequence ID" value="PZX20583.1"/>
    <property type="molecule type" value="Genomic_DNA"/>
</dbReference>